<gene>
    <name evidence="1" type="ORF">B0T21DRAFT_348504</name>
</gene>
<comment type="caution">
    <text evidence="1">The sequence shown here is derived from an EMBL/GenBank/DDBJ whole genome shotgun (WGS) entry which is preliminary data.</text>
</comment>
<proteinExistence type="predicted"/>
<accession>A0AA40BLN6</accession>
<dbReference type="Proteomes" id="UP001172159">
    <property type="component" value="Unassembled WGS sequence"/>
</dbReference>
<evidence type="ECO:0000313" key="2">
    <source>
        <dbReference type="Proteomes" id="UP001172159"/>
    </source>
</evidence>
<evidence type="ECO:0000313" key="1">
    <source>
        <dbReference type="EMBL" id="KAK0736438.1"/>
    </source>
</evidence>
<dbReference type="AlphaFoldDB" id="A0AA40BLN6"/>
<keyword evidence="2" id="KW-1185">Reference proteome</keyword>
<reference evidence="1" key="1">
    <citation type="submission" date="2023-06" db="EMBL/GenBank/DDBJ databases">
        <title>Genome-scale phylogeny and comparative genomics of the fungal order Sordariales.</title>
        <authorList>
            <consortium name="Lawrence Berkeley National Laboratory"/>
            <person name="Hensen N."/>
            <person name="Bonometti L."/>
            <person name="Westerberg I."/>
            <person name="Brannstrom I.O."/>
            <person name="Guillou S."/>
            <person name="Cros-Aarteil S."/>
            <person name="Calhoun S."/>
            <person name="Haridas S."/>
            <person name="Kuo A."/>
            <person name="Mondo S."/>
            <person name="Pangilinan J."/>
            <person name="Riley R."/>
            <person name="Labutti K."/>
            <person name="Andreopoulos B."/>
            <person name="Lipzen A."/>
            <person name="Chen C."/>
            <person name="Yanf M."/>
            <person name="Daum C."/>
            <person name="Ng V."/>
            <person name="Clum A."/>
            <person name="Steindorff A."/>
            <person name="Ohm R."/>
            <person name="Martin F."/>
            <person name="Silar P."/>
            <person name="Natvig D."/>
            <person name="Lalanne C."/>
            <person name="Gautier V."/>
            <person name="Ament-Velasquez S.L."/>
            <person name="Kruys A."/>
            <person name="Hutchinson M.I."/>
            <person name="Powell A.J."/>
            <person name="Barry K."/>
            <person name="Miller A.N."/>
            <person name="Grigoriev I.V."/>
            <person name="Debuchy R."/>
            <person name="Gladieux P."/>
            <person name="Thoren M.H."/>
            <person name="Johannesson H."/>
        </authorList>
    </citation>
    <scope>NUCLEOTIDE SEQUENCE</scope>
    <source>
        <strain evidence="1">CBS 540.89</strain>
    </source>
</reference>
<sequence length="119" mass="12298">MRRREALMVLVGGGGGGGLWRHFWKRQEGQEQGGAPQLPGNLGKGHQLVLGAGCSGTFKNGCKVRCKPSEPGAQSVNGGAPPSRAAVREAGCRSQNWKGFVGQGKASAAFIALLLESAV</sequence>
<organism evidence="1 2">
    <name type="scientific">Apiosordaria backusii</name>
    <dbReference type="NCBI Taxonomy" id="314023"/>
    <lineage>
        <taxon>Eukaryota</taxon>
        <taxon>Fungi</taxon>
        <taxon>Dikarya</taxon>
        <taxon>Ascomycota</taxon>
        <taxon>Pezizomycotina</taxon>
        <taxon>Sordariomycetes</taxon>
        <taxon>Sordariomycetidae</taxon>
        <taxon>Sordariales</taxon>
        <taxon>Lasiosphaeriaceae</taxon>
        <taxon>Apiosordaria</taxon>
    </lineage>
</organism>
<name>A0AA40BLN6_9PEZI</name>
<protein>
    <submittedName>
        <fullName evidence="1">Uncharacterized protein</fullName>
    </submittedName>
</protein>
<dbReference type="EMBL" id="JAUKTV010000006">
    <property type="protein sequence ID" value="KAK0736438.1"/>
    <property type="molecule type" value="Genomic_DNA"/>
</dbReference>